<comment type="caution">
    <text evidence="2">The sequence shown here is derived from an EMBL/GenBank/DDBJ whole genome shotgun (WGS) entry which is preliminary data.</text>
</comment>
<dbReference type="Gene3D" id="3.40.109.10">
    <property type="entry name" value="NADH Oxidase"/>
    <property type="match status" value="1"/>
</dbReference>
<dbReference type="InterPro" id="IPR000594">
    <property type="entry name" value="ThiF_NAD_FAD-bd"/>
</dbReference>
<dbReference type="RefSeq" id="WP_167182020.1">
    <property type="nucleotide sequence ID" value="NZ_JAAONZ010000002.1"/>
</dbReference>
<dbReference type="PANTHER" id="PTHR43267:SF1">
    <property type="entry name" value="TRNA THREONYLCARBAMOYLADENOSINE DEHYDRATASE"/>
    <property type="match status" value="1"/>
</dbReference>
<dbReference type="GO" id="GO:0008641">
    <property type="term" value="F:ubiquitin-like modifier activating enzyme activity"/>
    <property type="evidence" value="ECO:0007669"/>
    <property type="project" value="InterPro"/>
</dbReference>
<dbReference type="InterPro" id="IPR000415">
    <property type="entry name" value="Nitroreductase-like"/>
</dbReference>
<dbReference type="InterPro" id="IPR045886">
    <property type="entry name" value="ThiF/MoeB/HesA"/>
</dbReference>
<dbReference type="NCBIfam" id="NF006077">
    <property type="entry name" value="PRK08223.1"/>
    <property type="match status" value="1"/>
</dbReference>
<dbReference type="Pfam" id="PF00899">
    <property type="entry name" value="ThiF"/>
    <property type="match status" value="1"/>
</dbReference>
<dbReference type="SUPFAM" id="SSF69572">
    <property type="entry name" value="Activating enzymes of the ubiquitin-like proteins"/>
    <property type="match status" value="1"/>
</dbReference>
<dbReference type="PANTHER" id="PTHR43267">
    <property type="entry name" value="TRNA THREONYLCARBAMOYLADENOSINE DEHYDRATASE"/>
    <property type="match status" value="1"/>
</dbReference>
<organism evidence="2 3">
    <name type="scientific">Pseudomaricurvus hydrocarbonicus</name>
    <dbReference type="NCBI Taxonomy" id="1470433"/>
    <lineage>
        <taxon>Bacteria</taxon>
        <taxon>Pseudomonadati</taxon>
        <taxon>Pseudomonadota</taxon>
        <taxon>Gammaproteobacteria</taxon>
        <taxon>Cellvibrionales</taxon>
        <taxon>Cellvibrionaceae</taxon>
        <taxon>Pseudomaricurvus</taxon>
    </lineage>
</organism>
<evidence type="ECO:0000313" key="3">
    <source>
        <dbReference type="Proteomes" id="UP000787472"/>
    </source>
</evidence>
<dbReference type="Gene3D" id="3.40.50.720">
    <property type="entry name" value="NAD(P)-binding Rossmann-like Domain"/>
    <property type="match status" value="1"/>
</dbReference>
<dbReference type="Proteomes" id="UP000787472">
    <property type="component" value="Unassembled WGS sequence"/>
</dbReference>
<evidence type="ECO:0000313" key="2">
    <source>
        <dbReference type="EMBL" id="NHO64716.1"/>
    </source>
</evidence>
<dbReference type="GO" id="GO:0061503">
    <property type="term" value="F:tRNA threonylcarbamoyladenosine dehydratase"/>
    <property type="evidence" value="ECO:0007669"/>
    <property type="project" value="TreeGrafter"/>
</dbReference>
<keyword evidence="3" id="KW-1185">Reference proteome</keyword>
<protein>
    <submittedName>
        <fullName evidence="2">Thiamine biosynthesis protein ThiF</fullName>
    </submittedName>
</protein>
<evidence type="ECO:0000259" key="1">
    <source>
        <dbReference type="Pfam" id="PF00899"/>
    </source>
</evidence>
<dbReference type="EMBL" id="JAAONZ010000002">
    <property type="protein sequence ID" value="NHO64716.1"/>
    <property type="molecule type" value="Genomic_DNA"/>
</dbReference>
<dbReference type="AlphaFoldDB" id="A0A9E5MGI5"/>
<dbReference type="GO" id="GO:0016491">
    <property type="term" value="F:oxidoreductase activity"/>
    <property type="evidence" value="ECO:0007669"/>
    <property type="project" value="InterPro"/>
</dbReference>
<accession>A0A9E5MGI5</accession>
<reference evidence="2" key="1">
    <citation type="submission" date="2020-03" db="EMBL/GenBank/DDBJ databases">
        <authorList>
            <person name="Guo F."/>
        </authorList>
    </citation>
    <scope>NUCLEOTIDE SEQUENCE</scope>
    <source>
        <strain evidence="2">JCM 30134</strain>
    </source>
</reference>
<sequence length="665" mass="74716">MGTHLGAFDYDEAFSRNLGWVTEDEQKVLQAKRVAIAGVGGVGGIHLLTLTRLGIAHFNISDLDIFEQGNFNRQAGAYMQNVGRPKVEVMAEMARGINPAMDITMFPEGINHDNIDAFLDGVDLYIDGLDFFVLDIRRAVFAACAEKGIPAITAAPLGMGTALLCFMPGKMTFEEYFRMEGHEEDERQLRFLLGLSPSMLQMGYLVDEKRIDLEAQKGPSTPMACELCAGIAATNSLKALLNRGDVVAAPWGLHFDAYKNKLKKTWRPGGNDNPIQKIALKIARKQLMKKRAQQTTEGSENLGPEISRDMDPALLRILELARWAPSGDNTQVWEFEVLEHNRFVIHGSDTRDWCVYDLDGHASQIALGTLLETIDVAASAEGMTAEFNLRPDSDERLPVIDVTLQKNAQILPSQWLPYVKVRTTQRRPFSSRNLTPSQKNQLEQAVGEQYQLVWIEGGKARWAMAKLLFRSARIRLTIKEAYDVHTRVIEWNSRYSEDRIPDQAVGLGTVPLKLMRWSLQSWSRVEFLNKFMAGTWLPRLQLDLMTGWFCGAHFMLMAKTPLSTLEDRLDGGRALQRLWLEATRLGLQFQPEMTPLIFTQYSRGKKQFSSRDEAMGEAAEIAADLEQQVAPDVATRGVFMGRLGWGQAPVARSIRKPLRRLLKSS</sequence>
<proteinExistence type="predicted"/>
<dbReference type="GO" id="GO:0061504">
    <property type="term" value="P:cyclic threonylcarbamoyladenosine biosynthetic process"/>
    <property type="evidence" value="ECO:0007669"/>
    <property type="project" value="TreeGrafter"/>
</dbReference>
<feature type="domain" description="THIF-type NAD/FAD binding fold" evidence="1">
    <location>
        <begin position="15"/>
        <end position="263"/>
    </location>
</feature>
<gene>
    <name evidence="2" type="ORF">G8770_04045</name>
</gene>
<dbReference type="CDD" id="cd01483">
    <property type="entry name" value="E1_enzyme_family"/>
    <property type="match status" value="1"/>
</dbReference>
<dbReference type="InterPro" id="IPR035985">
    <property type="entry name" value="Ubiquitin-activating_enz"/>
</dbReference>
<dbReference type="SUPFAM" id="SSF55469">
    <property type="entry name" value="FMN-dependent nitroreductase-like"/>
    <property type="match status" value="2"/>
</dbReference>
<name>A0A9E5MGI5_9GAMM</name>